<protein>
    <submittedName>
        <fullName evidence="1">Uncharacterized protein</fullName>
    </submittedName>
</protein>
<accession>A0A2A6CF27</accession>
<name>A0A2A6CF27_PRIPA</name>
<reference evidence="1" key="2">
    <citation type="submission" date="2022-06" db="UniProtKB">
        <authorList>
            <consortium name="EnsemblMetazoa"/>
        </authorList>
    </citation>
    <scope>IDENTIFICATION</scope>
    <source>
        <strain evidence="1">PS312</strain>
    </source>
</reference>
<dbReference type="EnsemblMetazoa" id="PPA38386.1">
    <property type="protein sequence ID" value="PPA38386.1"/>
    <property type="gene ID" value="WBGene00276755"/>
</dbReference>
<organism evidence="1 2">
    <name type="scientific">Pristionchus pacificus</name>
    <name type="common">Parasitic nematode worm</name>
    <dbReference type="NCBI Taxonomy" id="54126"/>
    <lineage>
        <taxon>Eukaryota</taxon>
        <taxon>Metazoa</taxon>
        <taxon>Ecdysozoa</taxon>
        <taxon>Nematoda</taxon>
        <taxon>Chromadorea</taxon>
        <taxon>Rhabditida</taxon>
        <taxon>Rhabditina</taxon>
        <taxon>Diplogasteromorpha</taxon>
        <taxon>Diplogasteroidea</taxon>
        <taxon>Neodiplogasteridae</taxon>
        <taxon>Pristionchus</taxon>
    </lineage>
</organism>
<keyword evidence="2" id="KW-1185">Reference proteome</keyword>
<dbReference type="AlphaFoldDB" id="A0A2A6CF27"/>
<reference evidence="2" key="1">
    <citation type="journal article" date="2008" name="Nat. Genet.">
        <title>The Pristionchus pacificus genome provides a unique perspective on nematode lifestyle and parasitism.</title>
        <authorList>
            <person name="Dieterich C."/>
            <person name="Clifton S.W."/>
            <person name="Schuster L.N."/>
            <person name="Chinwalla A."/>
            <person name="Delehaunty K."/>
            <person name="Dinkelacker I."/>
            <person name="Fulton L."/>
            <person name="Fulton R."/>
            <person name="Godfrey J."/>
            <person name="Minx P."/>
            <person name="Mitreva M."/>
            <person name="Roeseler W."/>
            <person name="Tian H."/>
            <person name="Witte H."/>
            <person name="Yang S.P."/>
            <person name="Wilson R.K."/>
            <person name="Sommer R.J."/>
        </authorList>
    </citation>
    <scope>NUCLEOTIDE SEQUENCE [LARGE SCALE GENOMIC DNA]</scope>
    <source>
        <strain evidence="2">PS312</strain>
    </source>
</reference>
<gene>
    <name evidence="1" type="primary">WBGene00276755</name>
</gene>
<proteinExistence type="predicted"/>
<evidence type="ECO:0000313" key="2">
    <source>
        <dbReference type="Proteomes" id="UP000005239"/>
    </source>
</evidence>
<evidence type="ECO:0000313" key="1">
    <source>
        <dbReference type="EnsemblMetazoa" id="PPA38386.1"/>
    </source>
</evidence>
<dbReference type="Proteomes" id="UP000005239">
    <property type="component" value="Unassembled WGS sequence"/>
</dbReference>
<sequence>RSIQYNTMKLLYEAVCERVEQIRLGLAQLKHVYFLKISYSGFSRVLMTMSIVIFHIEPPLAPDDVTSKTTNLVTPVRSMQTGVISIKFYPGSQTHLILLIFWGEKIHKNRFRRDVVWSQRRLNMKNDYSHRHQHP</sequence>
<accession>A0A8R1UUC7</accession>